<reference evidence="1 2" key="1">
    <citation type="journal article" date="2014" name="Int. J. Syst. Evol. Microbiol.">
        <title>Solimonas terrae sp. nov., isolated from soil.</title>
        <authorList>
            <person name="Kim S.J."/>
            <person name="Moon J.Y."/>
            <person name="Weon H.Y."/>
            <person name="Ahn J.H."/>
            <person name="Chen W.M."/>
            <person name="Kwon S.W."/>
        </authorList>
    </citation>
    <scope>NUCLEOTIDE SEQUENCE [LARGE SCALE GENOMIC DNA]</scope>
    <source>
        <strain evidence="1 2">KIS83-12</strain>
    </source>
</reference>
<dbReference type="AlphaFoldDB" id="A0A6M2BWC1"/>
<gene>
    <name evidence="1" type="ORF">G7Y85_17840</name>
</gene>
<dbReference type="Proteomes" id="UP000472676">
    <property type="component" value="Unassembled WGS sequence"/>
</dbReference>
<dbReference type="EMBL" id="JAAMOW010000010">
    <property type="protein sequence ID" value="NGY06640.1"/>
    <property type="molecule type" value="Genomic_DNA"/>
</dbReference>
<organism evidence="1 2">
    <name type="scientific">Solimonas terrae</name>
    <dbReference type="NCBI Taxonomy" id="1396819"/>
    <lineage>
        <taxon>Bacteria</taxon>
        <taxon>Pseudomonadati</taxon>
        <taxon>Pseudomonadota</taxon>
        <taxon>Gammaproteobacteria</taxon>
        <taxon>Nevskiales</taxon>
        <taxon>Nevskiaceae</taxon>
        <taxon>Solimonas</taxon>
    </lineage>
</organism>
<protein>
    <submittedName>
        <fullName evidence="1">Uncharacterized protein</fullName>
    </submittedName>
</protein>
<evidence type="ECO:0000313" key="1">
    <source>
        <dbReference type="EMBL" id="NGY06640.1"/>
    </source>
</evidence>
<evidence type="ECO:0000313" key="2">
    <source>
        <dbReference type="Proteomes" id="UP000472676"/>
    </source>
</evidence>
<keyword evidence="2" id="KW-1185">Reference proteome</keyword>
<proteinExistence type="predicted"/>
<accession>A0A6M2BWC1</accession>
<name>A0A6M2BWC1_9GAMM</name>
<dbReference type="RefSeq" id="WP_166260633.1">
    <property type="nucleotide sequence ID" value="NZ_JAAMOW010000010.1"/>
</dbReference>
<comment type="caution">
    <text evidence="1">The sequence shown here is derived from an EMBL/GenBank/DDBJ whole genome shotgun (WGS) entry which is preliminary data.</text>
</comment>
<sequence length="114" mass="12382">MKPSLKIVAQRRLPERPSLGKHELDVLDALDAAVAVHEGRTVASLNAAGLPIRPDGSPYRPTRDPGEAHRLMEKYVERMAKRPHAWIAIGANGRAEVGNTASIATCKVVVNSER</sequence>